<comment type="caution">
    <text evidence="13">The sequence shown here is derived from an EMBL/GenBank/DDBJ whole genome shotgun (WGS) entry which is preliminary data.</text>
</comment>
<evidence type="ECO:0000256" key="9">
    <source>
        <dbReference type="ARBA" id="ARBA00034078"/>
    </source>
</evidence>
<gene>
    <name evidence="13" type="ORF">T9A_01521</name>
</gene>
<dbReference type="CDD" id="cd06216">
    <property type="entry name" value="FNR_iron_sulfur_binding_2"/>
    <property type="match status" value="1"/>
</dbReference>
<name>A0ABR4WDK1_9GAMM</name>
<dbReference type="Pfam" id="PF00175">
    <property type="entry name" value="NAD_binding_1"/>
    <property type="match status" value="1"/>
</dbReference>
<dbReference type="RefSeq" id="WP_232222036.1">
    <property type="nucleotide sequence ID" value="NZ_ARXU01000004.1"/>
</dbReference>
<dbReference type="Pfam" id="PF00111">
    <property type="entry name" value="Fer2"/>
    <property type="match status" value="1"/>
</dbReference>
<comment type="cofactor">
    <cofactor evidence="9">
        <name>[2Fe-2S] cluster</name>
        <dbReference type="ChEBI" id="CHEBI:190135"/>
    </cofactor>
</comment>
<dbReference type="PANTHER" id="PTHR47354:SF6">
    <property type="entry name" value="NADH OXIDOREDUCTASE HCR"/>
    <property type="match status" value="1"/>
</dbReference>
<protein>
    <submittedName>
        <fullName evidence="13">Flavodoxin reductase-like protein</fullName>
    </submittedName>
</protein>
<dbReference type="InterPro" id="IPR050415">
    <property type="entry name" value="MRET"/>
</dbReference>
<evidence type="ECO:0000259" key="12">
    <source>
        <dbReference type="PROSITE" id="PS51384"/>
    </source>
</evidence>
<keyword evidence="4" id="KW-0479">Metal-binding</keyword>
<keyword evidence="3" id="KW-0001">2Fe-2S</keyword>
<dbReference type="Gene3D" id="2.40.30.10">
    <property type="entry name" value="Translation factors"/>
    <property type="match status" value="1"/>
</dbReference>
<dbReference type="PROSITE" id="PS51384">
    <property type="entry name" value="FAD_FR"/>
    <property type="match status" value="1"/>
</dbReference>
<dbReference type="EMBL" id="ARXU01000004">
    <property type="protein sequence ID" value="KGD61572.1"/>
    <property type="molecule type" value="Genomic_DNA"/>
</dbReference>
<dbReference type="InterPro" id="IPR008333">
    <property type="entry name" value="Cbr1-like_FAD-bd_dom"/>
</dbReference>
<dbReference type="Gene3D" id="3.10.20.30">
    <property type="match status" value="1"/>
</dbReference>
<evidence type="ECO:0000256" key="4">
    <source>
        <dbReference type="ARBA" id="ARBA00022723"/>
    </source>
</evidence>
<dbReference type="Proteomes" id="UP000029443">
    <property type="component" value="Unassembled WGS sequence"/>
</dbReference>
<dbReference type="PROSITE" id="PS51085">
    <property type="entry name" value="2FE2S_FER_2"/>
    <property type="match status" value="1"/>
</dbReference>
<evidence type="ECO:0000256" key="7">
    <source>
        <dbReference type="ARBA" id="ARBA00023004"/>
    </source>
</evidence>
<dbReference type="SUPFAM" id="SSF54292">
    <property type="entry name" value="2Fe-2S ferredoxin-like"/>
    <property type="match status" value="1"/>
</dbReference>
<dbReference type="InterPro" id="IPR039261">
    <property type="entry name" value="FNR_nucleotide-bd"/>
</dbReference>
<evidence type="ECO:0000256" key="8">
    <source>
        <dbReference type="ARBA" id="ARBA00023014"/>
    </source>
</evidence>
<sequence length="372" mass="40865">MNAMTQTSSRFQQGLTRLLQSRVADILSYPHGVDRYLEVFNPLWSVNEVRAKVEDVRYLTNDSVTLTLRPNHNWEGFIPGQFVQLSVTIDGKRQTRCYSPANSLHRADGCIELTAKVHANGFVSRHLREQLSVGDVVLLSQADGEFALPAQRPEQVLLISGGSGITPVMSMLRTLCDEGFSGPITFLHYANSAADMIYASELDEIARAHDNVTLVRCFNNEGEQGELSGLFSREHLYIAAPEFAQATTFLCGPPPMMAAVEKVWEEDGLAERLHKEQFTLATPQIESDSAEGEVRFVQSEKMAINNGATLLEQAESAGLTPESGCRMGICHACTCRKTAGEVRDIRTGEITSGEEDIQICISVPVGTVTLDI</sequence>
<feature type="domain" description="2Fe-2S ferredoxin-type" evidence="11">
    <location>
        <begin position="292"/>
        <end position="372"/>
    </location>
</feature>
<evidence type="ECO:0000256" key="6">
    <source>
        <dbReference type="ARBA" id="ARBA00023002"/>
    </source>
</evidence>
<dbReference type="InterPro" id="IPR012675">
    <property type="entry name" value="Beta-grasp_dom_sf"/>
</dbReference>
<evidence type="ECO:0000313" key="14">
    <source>
        <dbReference type="Proteomes" id="UP000029443"/>
    </source>
</evidence>
<evidence type="ECO:0000256" key="2">
    <source>
        <dbReference type="ARBA" id="ARBA00022630"/>
    </source>
</evidence>
<feature type="domain" description="FAD-binding FR-type" evidence="12">
    <location>
        <begin position="46"/>
        <end position="149"/>
    </location>
</feature>
<evidence type="ECO:0000256" key="3">
    <source>
        <dbReference type="ARBA" id="ARBA00022714"/>
    </source>
</evidence>
<evidence type="ECO:0000256" key="5">
    <source>
        <dbReference type="ARBA" id="ARBA00022827"/>
    </source>
</evidence>
<dbReference type="Gene3D" id="3.40.50.80">
    <property type="entry name" value="Nucleotide-binding domain of ferredoxin-NADP reductase (FNR) module"/>
    <property type="match status" value="1"/>
</dbReference>
<dbReference type="InterPro" id="IPR017927">
    <property type="entry name" value="FAD-bd_FR_type"/>
</dbReference>
<dbReference type="InterPro" id="IPR036010">
    <property type="entry name" value="2Fe-2S_ferredoxin-like_sf"/>
</dbReference>
<dbReference type="PRINTS" id="PR00371">
    <property type="entry name" value="FPNCR"/>
</dbReference>
<keyword evidence="5" id="KW-0274">FAD</keyword>
<comment type="similarity">
    <text evidence="10">In the N-terminal section; belongs to the FAD-binding oxidoreductase type 6 family.</text>
</comment>
<dbReference type="SUPFAM" id="SSF63380">
    <property type="entry name" value="Riboflavin synthase domain-like"/>
    <property type="match status" value="1"/>
</dbReference>
<evidence type="ECO:0000256" key="1">
    <source>
        <dbReference type="ARBA" id="ARBA00001974"/>
    </source>
</evidence>
<dbReference type="CDD" id="cd00207">
    <property type="entry name" value="fer2"/>
    <property type="match status" value="1"/>
</dbReference>
<dbReference type="InterPro" id="IPR001709">
    <property type="entry name" value="Flavoprot_Pyr_Nucl_cyt_Rdtase"/>
</dbReference>
<comment type="cofactor">
    <cofactor evidence="1">
        <name>FAD</name>
        <dbReference type="ChEBI" id="CHEBI:57692"/>
    </cofactor>
</comment>
<keyword evidence="2" id="KW-0285">Flavoprotein</keyword>
<dbReference type="PRINTS" id="PR00410">
    <property type="entry name" value="PHEHYDRXLASE"/>
</dbReference>
<dbReference type="InterPro" id="IPR017938">
    <property type="entry name" value="Riboflavin_synthase-like_b-brl"/>
</dbReference>
<reference evidence="13 14" key="1">
    <citation type="submission" date="2012-09" db="EMBL/GenBank/DDBJ databases">
        <title>Genome Sequence of alkane-degrading Bacterium Alcanivorax jadensis T9.</title>
        <authorList>
            <person name="Lai Q."/>
            <person name="Shao Z."/>
        </authorList>
    </citation>
    <scope>NUCLEOTIDE SEQUENCE [LARGE SCALE GENOMIC DNA]</scope>
    <source>
        <strain evidence="13 14">T9</strain>
    </source>
</reference>
<accession>A0ABR4WDK1</accession>
<dbReference type="InterPro" id="IPR001433">
    <property type="entry name" value="OxRdtase_FAD/NAD-bd"/>
</dbReference>
<proteinExistence type="inferred from homology"/>
<evidence type="ECO:0000313" key="13">
    <source>
        <dbReference type="EMBL" id="KGD61572.1"/>
    </source>
</evidence>
<evidence type="ECO:0000259" key="11">
    <source>
        <dbReference type="PROSITE" id="PS51085"/>
    </source>
</evidence>
<dbReference type="Pfam" id="PF00970">
    <property type="entry name" value="FAD_binding_6"/>
    <property type="match status" value="1"/>
</dbReference>
<keyword evidence="7" id="KW-0408">Iron</keyword>
<dbReference type="SUPFAM" id="SSF52343">
    <property type="entry name" value="Ferredoxin reductase-like, C-terminal NADP-linked domain"/>
    <property type="match status" value="1"/>
</dbReference>
<dbReference type="PANTHER" id="PTHR47354">
    <property type="entry name" value="NADH OXIDOREDUCTASE HCR"/>
    <property type="match status" value="1"/>
</dbReference>
<keyword evidence="14" id="KW-1185">Reference proteome</keyword>
<organism evidence="13 14">
    <name type="scientific">Alcanivorax jadensis T9</name>
    <dbReference type="NCBI Taxonomy" id="1177181"/>
    <lineage>
        <taxon>Bacteria</taxon>
        <taxon>Pseudomonadati</taxon>
        <taxon>Pseudomonadota</taxon>
        <taxon>Gammaproteobacteria</taxon>
        <taxon>Oceanospirillales</taxon>
        <taxon>Alcanivoracaceae</taxon>
        <taxon>Alcanivorax</taxon>
    </lineage>
</organism>
<evidence type="ECO:0000256" key="10">
    <source>
        <dbReference type="ARBA" id="ARBA00061434"/>
    </source>
</evidence>
<keyword evidence="6" id="KW-0560">Oxidoreductase</keyword>
<keyword evidence="8" id="KW-0411">Iron-sulfur</keyword>
<dbReference type="InterPro" id="IPR001041">
    <property type="entry name" value="2Fe-2S_ferredoxin-type"/>
</dbReference>